<dbReference type="EMBL" id="SMKL01000006">
    <property type="protein sequence ID" value="TDC53985.1"/>
    <property type="molecule type" value="Genomic_DNA"/>
</dbReference>
<evidence type="ECO:0000259" key="1">
    <source>
        <dbReference type="PROSITE" id="PS50943"/>
    </source>
</evidence>
<dbReference type="InterPro" id="IPR001387">
    <property type="entry name" value="Cro/C1-type_HTH"/>
</dbReference>
<dbReference type="CDD" id="cd00093">
    <property type="entry name" value="HTH_XRE"/>
    <property type="match status" value="1"/>
</dbReference>
<evidence type="ECO:0000313" key="2">
    <source>
        <dbReference type="EMBL" id="TDC53985.1"/>
    </source>
</evidence>
<dbReference type="GO" id="GO:0003677">
    <property type="term" value="F:DNA binding"/>
    <property type="evidence" value="ECO:0007669"/>
    <property type="project" value="InterPro"/>
</dbReference>
<dbReference type="SMART" id="SM00530">
    <property type="entry name" value="HTH_XRE"/>
    <property type="match status" value="1"/>
</dbReference>
<name>A0A4V2XXP0_9ACTN</name>
<keyword evidence="3" id="KW-1185">Reference proteome</keyword>
<accession>A0A4V2XXP0</accession>
<dbReference type="OrthoDB" id="9814553at2"/>
<protein>
    <submittedName>
        <fullName evidence="2">XRE family transcriptional regulator</fullName>
    </submittedName>
</protein>
<gene>
    <name evidence="2" type="ORF">E1212_04150</name>
</gene>
<reference evidence="2 3" key="1">
    <citation type="submission" date="2019-02" db="EMBL/GenBank/DDBJ databases">
        <title>Draft genome sequences of novel Actinobacteria.</title>
        <authorList>
            <person name="Sahin N."/>
            <person name="Ay H."/>
            <person name="Saygin H."/>
        </authorList>
    </citation>
    <scope>NUCLEOTIDE SEQUENCE [LARGE SCALE GENOMIC DNA]</scope>
    <source>
        <strain evidence="2 3">KC603</strain>
    </source>
</reference>
<proteinExistence type="predicted"/>
<dbReference type="Gene3D" id="1.10.260.40">
    <property type="entry name" value="lambda repressor-like DNA-binding domains"/>
    <property type="match status" value="1"/>
</dbReference>
<dbReference type="SUPFAM" id="SSF47413">
    <property type="entry name" value="lambda repressor-like DNA-binding domains"/>
    <property type="match status" value="1"/>
</dbReference>
<dbReference type="InterPro" id="IPR010982">
    <property type="entry name" value="Lambda_DNA-bd_dom_sf"/>
</dbReference>
<dbReference type="PROSITE" id="PS50943">
    <property type="entry name" value="HTH_CROC1"/>
    <property type="match status" value="1"/>
</dbReference>
<organism evidence="2 3">
    <name type="scientific">Jiangella ureilytica</name>
    <dbReference type="NCBI Taxonomy" id="2530374"/>
    <lineage>
        <taxon>Bacteria</taxon>
        <taxon>Bacillati</taxon>
        <taxon>Actinomycetota</taxon>
        <taxon>Actinomycetes</taxon>
        <taxon>Jiangellales</taxon>
        <taxon>Jiangellaceae</taxon>
        <taxon>Jiangella</taxon>
    </lineage>
</organism>
<dbReference type="Pfam" id="PF13560">
    <property type="entry name" value="HTH_31"/>
    <property type="match status" value="1"/>
</dbReference>
<dbReference type="Proteomes" id="UP000295621">
    <property type="component" value="Unassembled WGS sequence"/>
</dbReference>
<comment type="caution">
    <text evidence="2">The sequence shown here is derived from an EMBL/GenBank/DDBJ whole genome shotgun (WGS) entry which is preliminary data.</text>
</comment>
<evidence type="ECO:0000313" key="3">
    <source>
        <dbReference type="Proteomes" id="UP000295621"/>
    </source>
</evidence>
<sequence length="189" mass="21514">MRLNPRAHRHAESSLNVGIRESEISVSNKRRVLLPRRQARPSATTTPTRLGKAQYRWLTFEAPPSRLVHVPQRETPDDWPALARQLGQRVRQLREERKRQTEDRRFTQEGLAHEAGVSRNHVQNIENARNNSRGEDGRPGVGNPGVATLLAISRALEVEFLDLLPDGLLPEAVRHRPWAETTDDSPRTL</sequence>
<feature type="domain" description="HTH cro/C1-type" evidence="1">
    <location>
        <begin position="93"/>
        <end position="163"/>
    </location>
</feature>
<dbReference type="AlphaFoldDB" id="A0A4V2XXP0"/>